<dbReference type="InterPro" id="IPR036179">
    <property type="entry name" value="Ig-like_dom_sf"/>
</dbReference>
<evidence type="ECO:0000313" key="2">
    <source>
        <dbReference type="EMBL" id="KHJ94891.1"/>
    </source>
</evidence>
<feature type="domain" description="Ig-like" evidence="1">
    <location>
        <begin position="51"/>
        <end position="174"/>
    </location>
</feature>
<name>A0A0B1TFJ1_OESDE</name>
<dbReference type="SUPFAM" id="SSF48726">
    <property type="entry name" value="Immunoglobulin"/>
    <property type="match status" value="2"/>
</dbReference>
<sequence length="201" mass="22732">MKNDRCKQTLHHGFATLDILDSTKDDSGVYTCRAINKLGQAENQATVIVHPRVDLHKFEENRHLDVEDVREIQFSHAKQDETPKFLTPIKSFHCDQELGRSFFEARITPVNDPSLRVSWLKDGHALPNANRIQTFHNFGCVSLSLNPTYPDDAGTYTCVLFNAHGQAQCSAELTTVQMPTLQTDSKHQDSLQIIGYLDSHQ</sequence>
<dbReference type="InterPro" id="IPR013098">
    <property type="entry name" value="Ig_I-set"/>
</dbReference>
<dbReference type="EMBL" id="KN550162">
    <property type="protein sequence ID" value="KHJ94891.1"/>
    <property type="molecule type" value="Genomic_DNA"/>
</dbReference>
<dbReference type="FunFam" id="2.60.40.10:FF:000962">
    <property type="entry name" value="titin isoform X1"/>
    <property type="match status" value="1"/>
</dbReference>
<dbReference type="Gene3D" id="2.60.40.10">
    <property type="entry name" value="Immunoglobulins"/>
    <property type="match status" value="2"/>
</dbReference>
<evidence type="ECO:0000313" key="3">
    <source>
        <dbReference type="Proteomes" id="UP000053660"/>
    </source>
</evidence>
<dbReference type="PROSITE" id="PS50835">
    <property type="entry name" value="IG_LIKE"/>
    <property type="match status" value="1"/>
</dbReference>
<dbReference type="PANTHER" id="PTHR47633">
    <property type="entry name" value="IMMUNOGLOBULIN"/>
    <property type="match status" value="1"/>
</dbReference>
<feature type="non-terminal residue" evidence="2">
    <location>
        <position position="201"/>
    </location>
</feature>
<dbReference type="AlphaFoldDB" id="A0A0B1TFJ1"/>
<dbReference type="PANTHER" id="PTHR47633:SF4">
    <property type="entry name" value="MYOPALLADIN ISOFORM X1"/>
    <property type="match status" value="1"/>
</dbReference>
<dbReference type="Pfam" id="PF07679">
    <property type="entry name" value="I-set"/>
    <property type="match status" value="2"/>
</dbReference>
<dbReference type="InterPro" id="IPR007110">
    <property type="entry name" value="Ig-like_dom"/>
</dbReference>
<protein>
    <submittedName>
        <fullName evidence="2">Immunoglobulin I-set domain protein</fullName>
    </submittedName>
</protein>
<evidence type="ECO:0000259" key="1">
    <source>
        <dbReference type="PROSITE" id="PS50835"/>
    </source>
</evidence>
<proteinExistence type="predicted"/>
<dbReference type="Proteomes" id="UP000053660">
    <property type="component" value="Unassembled WGS sequence"/>
</dbReference>
<keyword evidence="3" id="KW-1185">Reference proteome</keyword>
<organism evidence="2 3">
    <name type="scientific">Oesophagostomum dentatum</name>
    <name type="common">Nodular worm</name>
    <dbReference type="NCBI Taxonomy" id="61180"/>
    <lineage>
        <taxon>Eukaryota</taxon>
        <taxon>Metazoa</taxon>
        <taxon>Ecdysozoa</taxon>
        <taxon>Nematoda</taxon>
        <taxon>Chromadorea</taxon>
        <taxon>Rhabditida</taxon>
        <taxon>Rhabditina</taxon>
        <taxon>Rhabditomorpha</taxon>
        <taxon>Strongyloidea</taxon>
        <taxon>Strongylidae</taxon>
        <taxon>Oesophagostomum</taxon>
    </lineage>
</organism>
<accession>A0A0B1TFJ1</accession>
<dbReference type="OrthoDB" id="6159398at2759"/>
<gene>
    <name evidence="2" type="ORF">OESDEN_05175</name>
</gene>
<dbReference type="InterPro" id="IPR013783">
    <property type="entry name" value="Ig-like_fold"/>
</dbReference>
<reference evidence="2 3" key="1">
    <citation type="submission" date="2014-03" db="EMBL/GenBank/DDBJ databases">
        <title>Draft genome of the hookworm Oesophagostomum dentatum.</title>
        <authorList>
            <person name="Mitreva M."/>
        </authorList>
    </citation>
    <scope>NUCLEOTIDE SEQUENCE [LARGE SCALE GENOMIC DNA]</scope>
    <source>
        <strain evidence="2 3">OD-Hann</strain>
    </source>
</reference>